<evidence type="ECO:0000256" key="3">
    <source>
        <dbReference type="ARBA" id="ARBA00008135"/>
    </source>
</evidence>
<keyword evidence="7 13" id="KW-1133">Transmembrane helix</keyword>
<evidence type="ECO:0000256" key="5">
    <source>
        <dbReference type="ARBA" id="ARBA00022792"/>
    </source>
</evidence>
<dbReference type="GO" id="GO:0045277">
    <property type="term" value="C:respiratory chain complex IV"/>
    <property type="evidence" value="ECO:0007669"/>
    <property type="project" value="InterPro"/>
</dbReference>
<feature type="transmembrane region" description="Helical" evidence="13">
    <location>
        <begin position="167"/>
        <end position="186"/>
    </location>
</feature>
<evidence type="ECO:0000256" key="1">
    <source>
        <dbReference type="ARBA" id="ARBA00004434"/>
    </source>
</evidence>
<protein>
    <recommendedName>
        <fullName evidence="11">Cytochrome c oxidase polypeptide V</fullName>
    </recommendedName>
</protein>
<feature type="transmembrane region" description="Helical" evidence="13">
    <location>
        <begin position="80"/>
        <end position="101"/>
    </location>
</feature>
<proteinExistence type="inferred from homology"/>
<dbReference type="GO" id="GO:0016491">
    <property type="term" value="F:oxidoreductase activity"/>
    <property type="evidence" value="ECO:0007669"/>
    <property type="project" value="UniProtKB-KW"/>
</dbReference>
<feature type="transmembrane region" description="Helical" evidence="13">
    <location>
        <begin position="52"/>
        <end position="74"/>
    </location>
</feature>
<dbReference type="AlphaFoldDB" id="A0A4U0V9L1"/>
<comment type="caution">
    <text evidence="14">The sequence shown here is derived from an EMBL/GenBank/DDBJ whole genome shotgun (WGS) entry which is preliminary data.</text>
</comment>
<evidence type="ECO:0000256" key="11">
    <source>
        <dbReference type="ARBA" id="ARBA00081365"/>
    </source>
</evidence>
<evidence type="ECO:0000256" key="7">
    <source>
        <dbReference type="ARBA" id="ARBA00022989"/>
    </source>
</evidence>
<organism evidence="14 15">
    <name type="scientific">Friedmanniomyces endolithicus</name>
    <dbReference type="NCBI Taxonomy" id="329885"/>
    <lineage>
        <taxon>Eukaryota</taxon>
        <taxon>Fungi</taxon>
        <taxon>Dikarya</taxon>
        <taxon>Ascomycota</taxon>
        <taxon>Pezizomycotina</taxon>
        <taxon>Dothideomycetes</taxon>
        <taxon>Dothideomycetidae</taxon>
        <taxon>Mycosphaerellales</taxon>
        <taxon>Teratosphaeriaceae</taxon>
        <taxon>Friedmanniomyces</taxon>
    </lineage>
</organism>
<evidence type="ECO:0000256" key="4">
    <source>
        <dbReference type="ARBA" id="ARBA00022692"/>
    </source>
</evidence>
<dbReference type="FunFam" id="1.10.442.10:FF:000002">
    <property type="entry name" value="Cytochrome c oxidase subunit V"/>
    <property type="match status" value="1"/>
</dbReference>
<evidence type="ECO:0000256" key="8">
    <source>
        <dbReference type="ARBA" id="ARBA00023002"/>
    </source>
</evidence>
<keyword evidence="5" id="KW-0999">Mitochondrion inner membrane</keyword>
<feature type="transmembrane region" description="Helical" evidence="13">
    <location>
        <begin position="20"/>
        <end position="40"/>
    </location>
</feature>
<evidence type="ECO:0000256" key="13">
    <source>
        <dbReference type="SAM" id="Phobius"/>
    </source>
</evidence>
<dbReference type="Pfam" id="PF11309">
    <property type="entry name" value="DUF3112"/>
    <property type="match status" value="1"/>
</dbReference>
<feature type="transmembrane region" description="Helical" evidence="13">
    <location>
        <begin position="415"/>
        <end position="435"/>
    </location>
</feature>
<dbReference type="OrthoDB" id="3357002at2759"/>
<reference evidence="14 15" key="1">
    <citation type="submission" date="2017-03" db="EMBL/GenBank/DDBJ databases">
        <title>Genomes of endolithic fungi from Antarctica.</title>
        <authorList>
            <person name="Coleine C."/>
            <person name="Masonjones S."/>
            <person name="Stajich J.E."/>
        </authorList>
    </citation>
    <scope>NUCLEOTIDE SEQUENCE [LARGE SCALE GENOMIC DNA]</scope>
    <source>
        <strain evidence="14 15">CCFEE 5311</strain>
    </source>
</reference>
<evidence type="ECO:0000313" key="15">
    <source>
        <dbReference type="Proteomes" id="UP000310066"/>
    </source>
</evidence>
<feature type="region of interest" description="Disordered" evidence="12">
    <location>
        <begin position="464"/>
        <end position="492"/>
    </location>
</feature>
<dbReference type="Proteomes" id="UP000310066">
    <property type="component" value="Unassembled WGS sequence"/>
</dbReference>
<comment type="pathway">
    <text evidence="2">Energy metabolism; oxidative phosphorylation.</text>
</comment>
<dbReference type="PANTHER" id="PTHR35184:SF1">
    <property type="entry name" value="INTEGRAL MEMBRANE PROTEIN"/>
    <property type="match status" value="1"/>
</dbReference>
<comment type="subcellular location">
    <subcellularLocation>
        <location evidence="1">Mitochondrion inner membrane</location>
        <topology evidence="1">Single-pass membrane protein</topology>
    </subcellularLocation>
</comment>
<evidence type="ECO:0000313" key="14">
    <source>
        <dbReference type="EMBL" id="TKA45343.1"/>
    </source>
</evidence>
<dbReference type="PANTHER" id="PTHR35184">
    <property type="entry name" value="YALI0C10208P"/>
    <property type="match status" value="1"/>
</dbReference>
<evidence type="ECO:0000256" key="9">
    <source>
        <dbReference type="ARBA" id="ARBA00023128"/>
    </source>
</evidence>
<dbReference type="Gene3D" id="1.10.442.10">
    <property type="entry name" value="Cytochrome c oxidase subunit IV"/>
    <property type="match status" value="1"/>
</dbReference>
<keyword evidence="9" id="KW-0496">Mitochondrion</keyword>
<sequence>PPYAPPTAAVGGLPTIPVDVPITAVFLCFYLAGAIINFALLKFNLKRDHRFLISWALGGFCMSRVLTCVMRIAWATNPANVSVALAAQIFTNAGVLLVYVVNMLLAQRILRARQPAVGWTRIFHWTCVALYTGIGLAIALVISMIVLSAYTLDLSTLQAARDVELVALTYITFFAFLAPAILILSLSLSASIDATHFGKRSMQHKAIVLGVSTSLQLVIACFRVSTTWQSPRPKTDPAWYDSRAAFYCFGFVIEIIIVLLLTVARIDLTFHVPNGSSKRRSYLEEKETSDHHPTTLHSAVTMLRSALLRSQLLTPSTTASALRLSPRTFRSAIVPVSRQPSSRRHAHAISNPTLANIEKRWEAMPPQEQADLWMALRDRMKEDWTALTMQEKKAAYWIAFGPHGPRALPPPGENWTIFFYTMAAIGVSGVIFAIIKYSSRGPPRTMTKEWQEATNEYMKENRIEPITGPGDPANNVSMVQVGPDRMSGQEKK</sequence>
<dbReference type="SUPFAM" id="SSF81406">
    <property type="entry name" value="Mitochondrial cytochrome c oxidase subunit IV"/>
    <property type="match status" value="1"/>
</dbReference>
<keyword evidence="10 13" id="KW-0472">Membrane</keyword>
<dbReference type="InterPro" id="IPR021460">
    <property type="entry name" value="DUF3112"/>
</dbReference>
<keyword evidence="4 13" id="KW-0812">Transmembrane</keyword>
<gene>
    <name evidence="14" type="ORF">B0A54_04439</name>
</gene>
<feature type="transmembrane region" description="Helical" evidence="13">
    <location>
        <begin position="122"/>
        <end position="147"/>
    </location>
</feature>
<keyword evidence="8" id="KW-0560">Oxidoreductase</keyword>
<dbReference type="GO" id="GO:0006123">
    <property type="term" value="P:mitochondrial electron transport, cytochrome c to oxygen"/>
    <property type="evidence" value="ECO:0007669"/>
    <property type="project" value="InterPro"/>
</dbReference>
<name>A0A4U0V9L1_9PEZI</name>
<dbReference type="Pfam" id="PF02936">
    <property type="entry name" value="COX4"/>
    <property type="match status" value="1"/>
</dbReference>
<dbReference type="EMBL" id="NAJP01000012">
    <property type="protein sequence ID" value="TKA45343.1"/>
    <property type="molecule type" value="Genomic_DNA"/>
</dbReference>
<feature type="transmembrane region" description="Helical" evidence="13">
    <location>
        <begin position="244"/>
        <end position="264"/>
    </location>
</feature>
<feature type="non-terminal residue" evidence="14">
    <location>
        <position position="1"/>
    </location>
</feature>
<evidence type="ECO:0000256" key="6">
    <source>
        <dbReference type="ARBA" id="ARBA00022946"/>
    </source>
</evidence>
<comment type="similarity">
    <text evidence="3">Belongs to the cytochrome c oxidase IV family.</text>
</comment>
<dbReference type="GO" id="GO:0005743">
    <property type="term" value="C:mitochondrial inner membrane"/>
    <property type="evidence" value="ECO:0007669"/>
    <property type="project" value="UniProtKB-SubCell"/>
</dbReference>
<evidence type="ECO:0000256" key="2">
    <source>
        <dbReference type="ARBA" id="ARBA00004673"/>
    </source>
</evidence>
<keyword evidence="6" id="KW-0809">Transit peptide</keyword>
<dbReference type="InterPro" id="IPR036639">
    <property type="entry name" value="Cyt_c_oxidase_su4_sf"/>
</dbReference>
<evidence type="ECO:0000256" key="10">
    <source>
        <dbReference type="ARBA" id="ARBA00023136"/>
    </source>
</evidence>
<dbReference type="InterPro" id="IPR004203">
    <property type="entry name" value="Cyt_c_oxidase_su4_fam"/>
</dbReference>
<accession>A0A4U0V9L1</accession>
<evidence type="ECO:0000256" key="12">
    <source>
        <dbReference type="SAM" id="MobiDB-lite"/>
    </source>
</evidence>
<dbReference type="STRING" id="329885.A0A4U0V9L1"/>
<dbReference type="CDD" id="cd00922">
    <property type="entry name" value="Cyt_c_Oxidase_IV"/>
    <property type="match status" value="1"/>
</dbReference>